<sequence>MKKRLMISMTSLILLLGTFLAIKLFTSHTQVQKTREEARQSQVKKEVIKKVNTGDIKIENHKDKKDDINPRKVESSLIKSSESSSQATSTTESNNGQVINESKPNNSDTPISIPLPSSSIGNWVYKDETNGVDITITISPDGAITKVIKDNNPDILVQTSTAHINQVYDRNNGNYQIIAENAIDSAILIVNGFGGARIKYCFGMRLDNNTLHPIMWAAKEDEEIDFSKPVYCSALTRQ</sequence>
<feature type="compositionally biased region" description="Basic and acidic residues" evidence="1">
    <location>
        <begin position="58"/>
        <end position="74"/>
    </location>
</feature>
<proteinExistence type="predicted"/>
<feature type="region of interest" description="Disordered" evidence="1">
    <location>
        <begin position="58"/>
        <end position="114"/>
    </location>
</feature>
<protein>
    <submittedName>
        <fullName evidence="2">Uncharacterized protein</fullName>
    </submittedName>
</protein>
<accession>A0A6L6G9V6</accession>
<feature type="compositionally biased region" description="Polar residues" evidence="1">
    <location>
        <begin position="94"/>
        <end position="109"/>
    </location>
</feature>
<evidence type="ECO:0000313" key="3">
    <source>
        <dbReference type="Proteomes" id="UP000483839"/>
    </source>
</evidence>
<comment type="caution">
    <text evidence="2">The sequence shown here is derived from an EMBL/GenBank/DDBJ whole genome shotgun (WGS) entry which is preliminary data.</text>
</comment>
<evidence type="ECO:0000313" key="2">
    <source>
        <dbReference type="EMBL" id="MTD02131.1"/>
    </source>
</evidence>
<dbReference type="Proteomes" id="UP000483839">
    <property type="component" value="Unassembled WGS sequence"/>
</dbReference>
<evidence type="ECO:0000256" key="1">
    <source>
        <dbReference type="SAM" id="MobiDB-lite"/>
    </source>
</evidence>
<dbReference type="EMBL" id="WLXI01000054">
    <property type="protein sequence ID" value="MTD02131.1"/>
    <property type="molecule type" value="Genomic_DNA"/>
</dbReference>
<name>A0A6L6G9V6_STRUB</name>
<feature type="compositionally biased region" description="Low complexity" evidence="1">
    <location>
        <begin position="75"/>
        <end position="93"/>
    </location>
</feature>
<gene>
    <name evidence="2" type="ORF">GKS16_07620</name>
</gene>
<reference evidence="2 3" key="1">
    <citation type="submission" date="2019-11" db="EMBL/GenBank/DDBJ databases">
        <title>Streptococcus uberis isolated from clinical mastitis cases on a southeastern Queensland dairy.</title>
        <authorList>
            <person name="Workentine M.L."/>
            <person name="Price R."/>
            <person name="Olchowy T."/>
        </authorList>
    </citation>
    <scope>NUCLEOTIDE SEQUENCE [LARGE SCALE GENOMIC DNA]</scope>
    <source>
        <strain evidence="2 3">OLC4459-A17</strain>
    </source>
</reference>
<dbReference type="RefSeq" id="WP_154590604.1">
    <property type="nucleotide sequence ID" value="NZ_BAABQD010000001.1"/>
</dbReference>
<dbReference type="AlphaFoldDB" id="A0A6L6G9V6"/>
<organism evidence="2 3">
    <name type="scientific">Streptococcus uberis</name>
    <dbReference type="NCBI Taxonomy" id="1349"/>
    <lineage>
        <taxon>Bacteria</taxon>
        <taxon>Bacillati</taxon>
        <taxon>Bacillota</taxon>
        <taxon>Bacilli</taxon>
        <taxon>Lactobacillales</taxon>
        <taxon>Streptococcaceae</taxon>
        <taxon>Streptococcus</taxon>
    </lineage>
</organism>